<accession>A0A1M6VCF4</accession>
<name>A0A1M6VCF4_9FLAO</name>
<reference evidence="3" key="1">
    <citation type="submission" date="2016-11" db="EMBL/GenBank/DDBJ databases">
        <authorList>
            <person name="Varghese N."/>
            <person name="Submissions S."/>
        </authorList>
    </citation>
    <scope>NUCLEOTIDE SEQUENCE [LARGE SCALE GENOMIC DNA]</scope>
    <source>
        <strain evidence="3">DSM 16478</strain>
    </source>
</reference>
<evidence type="ECO:0000313" key="2">
    <source>
        <dbReference type="EMBL" id="SHK78966.1"/>
    </source>
</evidence>
<evidence type="ECO:0000313" key="3">
    <source>
        <dbReference type="Proteomes" id="UP000184314"/>
    </source>
</evidence>
<dbReference type="RefSeq" id="WP_073247210.1">
    <property type="nucleotide sequence ID" value="NZ_FQZX01000005.1"/>
</dbReference>
<dbReference type="AlphaFoldDB" id="A0A1M6VCF4"/>
<organism evidence="2 3">
    <name type="scientific">Maribacter aquivivus</name>
    <dbReference type="NCBI Taxonomy" id="228958"/>
    <lineage>
        <taxon>Bacteria</taxon>
        <taxon>Pseudomonadati</taxon>
        <taxon>Bacteroidota</taxon>
        <taxon>Flavobacteriia</taxon>
        <taxon>Flavobacteriales</taxon>
        <taxon>Flavobacteriaceae</taxon>
        <taxon>Maribacter</taxon>
    </lineage>
</organism>
<sequence length="386" mass="44835">MKFPLFTLFLFSFFGYAQHSTSAIVVDSADNAPLEFVGIYNSKDHTMTNADGRFQFTSTIDSAVIYRPGYQTIKASFSNLKDTIFLEKSILELDEVVVTNQKSILQEVYESLNTNYSNEPYSEKFMLRAISKYNGEMHRIEDITGKLSIKNMFTDDTIKESKKDFIVELTNMRKLGLKTDDKNAYLVFPSIKSLKKDLTDIKITESKYDITEHKYNNGENTKVEFNKTSDSTDIKGYYILENSNLAVKEFKIEMFFKKSKFNNNKWLFYKTNYINRHVFFKKDSKTGLYYLNSGNIKLSVITTDEEKSFEGKHDLNVILTTSDNFGNFKVTKNANASRDLFKLDYPYNPSYWNEQNQLLLTDEMTAFIEKVQDPQNDFKISSNLKN</sequence>
<proteinExistence type="predicted"/>
<keyword evidence="3" id="KW-1185">Reference proteome</keyword>
<gene>
    <name evidence="2" type="ORF">SAMN04488007_3833</name>
</gene>
<dbReference type="Proteomes" id="UP000184314">
    <property type="component" value="Unassembled WGS sequence"/>
</dbReference>
<evidence type="ECO:0008006" key="4">
    <source>
        <dbReference type="Google" id="ProtNLM"/>
    </source>
</evidence>
<dbReference type="EMBL" id="FQZX01000005">
    <property type="protein sequence ID" value="SHK78966.1"/>
    <property type="molecule type" value="Genomic_DNA"/>
</dbReference>
<keyword evidence="1" id="KW-0732">Signal</keyword>
<feature type="signal peptide" evidence="1">
    <location>
        <begin position="1"/>
        <end position="17"/>
    </location>
</feature>
<feature type="chain" id="PRO_5013268968" description="CarboxypepD_reg-like domain-containing protein" evidence="1">
    <location>
        <begin position="18"/>
        <end position="386"/>
    </location>
</feature>
<protein>
    <recommendedName>
        <fullName evidence="4">CarboxypepD_reg-like domain-containing protein</fullName>
    </recommendedName>
</protein>
<dbReference type="OrthoDB" id="1147959at2"/>
<evidence type="ECO:0000256" key="1">
    <source>
        <dbReference type="SAM" id="SignalP"/>
    </source>
</evidence>
<dbReference type="STRING" id="228958.SAMN04488007_3833"/>